<dbReference type="GO" id="GO:0046872">
    <property type="term" value="F:metal ion binding"/>
    <property type="evidence" value="ECO:0007669"/>
    <property type="project" value="UniProtKB-KW"/>
</dbReference>
<reference evidence="6 7" key="1">
    <citation type="submission" date="2019-12" db="EMBL/GenBank/DDBJ databases">
        <authorList>
            <person name="Lee S.D."/>
        </authorList>
    </citation>
    <scope>NUCLEOTIDE SEQUENCE [LARGE SCALE GENOMIC DNA]</scope>
    <source>
        <strain evidence="6 7">GH1-50</strain>
    </source>
</reference>
<gene>
    <name evidence="6" type="ORF">GQ651_13965</name>
</gene>
<evidence type="ECO:0000259" key="5">
    <source>
        <dbReference type="Pfam" id="PF01814"/>
    </source>
</evidence>
<reference evidence="6 7" key="2">
    <citation type="submission" date="2020-03" db="EMBL/GenBank/DDBJ databases">
        <title>Kangsaoukella pontilimi gen. nov., sp. nov., a new member of the family Rhodobacteraceae isolated from a tidal mudflat.</title>
        <authorList>
            <person name="Kim I.S."/>
        </authorList>
    </citation>
    <scope>NUCLEOTIDE SEQUENCE [LARGE SCALE GENOMIC DNA]</scope>
    <source>
        <strain evidence="6 7">GH1-50</strain>
    </source>
</reference>
<comment type="subcellular location">
    <subcellularLocation>
        <location evidence="1">Cytoplasm</location>
    </subcellularLocation>
</comment>
<dbReference type="AlphaFoldDB" id="A0A7C9MFL7"/>
<evidence type="ECO:0000256" key="3">
    <source>
        <dbReference type="ARBA" id="ARBA00022723"/>
    </source>
</evidence>
<keyword evidence="2" id="KW-0963">Cytoplasm</keyword>
<name>A0A7C9MFL7_9RHOB</name>
<evidence type="ECO:0000256" key="1">
    <source>
        <dbReference type="ARBA" id="ARBA00004496"/>
    </source>
</evidence>
<evidence type="ECO:0000313" key="6">
    <source>
        <dbReference type="EMBL" id="MXQ08952.1"/>
    </source>
</evidence>
<dbReference type="InterPro" id="IPR019903">
    <property type="entry name" value="RIC_family"/>
</dbReference>
<dbReference type="GO" id="GO:0005737">
    <property type="term" value="C:cytoplasm"/>
    <property type="evidence" value="ECO:0007669"/>
    <property type="project" value="UniProtKB-SubCell"/>
</dbReference>
<dbReference type="PANTHER" id="PTHR36438:SF1">
    <property type="entry name" value="IRON-SULFUR CLUSTER REPAIR PROTEIN YTFE"/>
    <property type="match status" value="1"/>
</dbReference>
<dbReference type="InterPro" id="IPR012312">
    <property type="entry name" value="Hemerythrin-like"/>
</dbReference>
<dbReference type="EMBL" id="WUPT01000002">
    <property type="protein sequence ID" value="MXQ08952.1"/>
    <property type="molecule type" value="Genomic_DNA"/>
</dbReference>
<dbReference type="Proteomes" id="UP000480350">
    <property type="component" value="Unassembled WGS sequence"/>
</dbReference>
<evidence type="ECO:0000256" key="4">
    <source>
        <dbReference type="ARBA" id="ARBA00023004"/>
    </source>
</evidence>
<evidence type="ECO:0000313" key="7">
    <source>
        <dbReference type="Proteomes" id="UP000480350"/>
    </source>
</evidence>
<feature type="domain" description="Hemerythrin-like" evidence="5">
    <location>
        <begin position="19"/>
        <end position="153"/>
    </location>
</feature>
<dbReference type="CDD" id="cd12108">
    <property type="entry name" value="Hr-like"/>
    <property type="match status" value="1"/>
</dbReference>
<accession>A0A7C9MFL7</accession>
<dbReference type="Pfam" id="PF01814">
    <property type="entry name" value="Hemerythrin"/>
    <property type="match status" value="1"/>
</dbReference>
<dbReference type="Gene3D" id="1.20.120.520">
    <property type="entry name" value="nmb1532 protein domain like"/>
    <property type="match status" value="1"/>
</dbReference>
<dbReference type="RefSeq" id="WP_160764833.1">
    <property type="nucleotide sequence ID" value="NZ_WUPT01000002.1"/>
</dbReference>
<sequence length="157" mass="17803">MPDTSPPQDPAELTRYIETRYHERHREQLPLLAQMAERVETVHFGDDDVPEGLSNLLERMIGDMEVHMKKEELILFPAIRKGGMPGIENPIAVMRADHDNHATEIADIRRLTCNLTLPAGACGTWTALYTGLAEFLGDLEEHMRLENDVLFPQFEPA</sequence>
<protein>
    <recommendedName>
        <fullName evidence="5">Hemerythrin-like domain-containing protein</fullName>
    </recommendedName>
</protein>
<organism evidence="6 7">
    <name type="scientific">Kangsaoukella pontilimi</name>
    <dbReference type="NCBI Taxonomy" id="2691042"/>
    <lineage>
        <taxon>Bacteria</taxon>
        <taxon>Pseudomonadati</taxon>
        <taxon>Pseudomonadota</taxon>
        <taxon>Alphaproteobacteria</taxon>
        <taxon>Rhodobacterales</taxon>
        <taxon>Paracoccaceae</taxon>
        <taxon>Kangsaoukella</taxon>
    </lineage>
</organism>
<evidence type="ECO:0000256" key="2">
    <source>
        <dbReference type="ARBA" id="ARBA00022490"/>
    </source>
</evidence>
<proteinExistence type="predicted"/>
<keyword evidence="4" id="KW-0408">Iron</keyword>
<keyword evidence="7" id="KW-1185">Reference proteome</keyword>
<comment type="caution">
    <text evidence="6">The sequence shown here is derived from an EMBL/GenBank/DDBJ whole genome shotgun (WGS) entry which is preliminary data.</text>
</comment>
<dbReference type="PANTHER" id="PTHR36438">
    <property type="entry name" value="IRON-SULFUR CLUSTER REPAIR PROTEIN YTFE"/>
    <property type="match status" value="1"/>
</dbReference>
<keyword evidence="3" id="KW-0479">Metal-binding</keyword>